<dbReference type="Proteomes" id="UP000001396">
    <property type="component" value="Unassembled WGS sequence"/>
</dbReference>
<organism evidence="10 11">
    <name type="scientific">Heterostelium pallidum (strain ATCC 26659 / Pp 5 / PN500)</name>
    <name type="common">Cellular slime mold</name>
    <name type="synonym">Polysphondylium pallidum</name>
    <dbReference type="NCBI Taxonomy" id="670386"/>
    <lineage>
        <taxon>Eukaryota</taxon>
        <taxon>Amoebozoa</taxon>
        <taxon>Evosea</taxon>
        <taxon>Eumycetozoa</taxon>
        <taxon>Dictyostelia</taxon>
        <taxon>Acytosteliales</taxon>
        <taxon>Acytosteliaceae</taxon>
        <taxon>Heterostelium</taxon>
    </lineage>
</organism>
<dbReference type="GO" id="GO:0003993">
    <property type="term" value="F:acid phosphatase activity"/>
    <property type="evidence" value="ECO:0007669"/>
    <property type="project" value="UniProtKB-EC"/>
</dbReference>
<feature type="domain" description="Purple acid phosphatase N-terminal" evidence="9">
    <location>
        <begin position="46"/>
        <end position="187"/>
    </location>
</feature>
<feature type="compositionally biased region" description="Low complexity" evidence="5">
    <location>
        <begin position="96"/>
        <end position="119"/>
    </location>
</feature>
<feature type="transmembrane region" description="Helical" evidence="6">
    <location>
        <begin position="496"/>
        <end position="518"/>
    </location>
</feature>
<evidence type="ECO:0000259" key="9">
    <source>
        <dbReference type="Pfam" id="PF16656"/>
    </source>
</evidence>
<evidence type="ECO:0000259" key="8">
    <source>
        <dbReference type="Pfam" id="PF14008"/>
    </source>
</evidence>
<feature type="region of interest" description="Disordered" evidence="5">
    <location>
        <begin position="89"/>
        <end position="130"/>
    </location>
</feature>
<accession>D3BF43</accession>
<evidence type="ECO:0000256" key="3">
    <source>
        <dbReference type="ARBA" id="ARBA00023180"/>
    </source>
</evidence>
<keyword evidence="1" id="KW-0732">Signal</keyword>
<dbReference type="PANTHER" id="PTHR22953">
    <property type="entry name" value="ACID PHOSPHATASE RELATED"/>
    <property type="match status" value="1"/>
</dbReference>
<comment type="catalytic activity">
    <reaction evidence="4">
        <text>a phosphate monoester + H2O = an alcohol + phosphate</text>
        <dbReference type="Rhea" id="RHEA:15017"/>
        <dbReference type="ChEBI" id="CHEBI:15377"/>
        <dbReference type="ChEBI" id="CHEBI:30879"/>
        <dbReference type="ChEBI" id="CHEBI:43474"/>
        <dbReference type="ChEBI" id="CHEBI:67140"/>
        <dbReference type="EC" id="3.1.3.2"/>
    </reaction>
</comment>
<dbReference type="InterPro" id="IPR015914">
    <property type="entry name" value="PAPs_N"/>
</dbReference>
<dbReference type="GO" id="GO:0046872">
    <property type="term" value="F:metal ion binding"/>
    <property type="evidence" value="ECO:0007669"/>
    <property type="project" value="InterPro"/>
</dbReference>
<dbReference type="Pfam" id="PF16656">
    <property type="entry name" value="Pur_ac_phosph_N"/>
    <property type="match status" value="1"/>
</dbReference>
<dbReference type="InParanoid" id="D3BF43"/>
<dbReference type="CDD" id="cd00839">
    <property type="entry name" value="MPP_PAPs"/>
    <property type="match status" value="1"/>
</dbReference>
<keyword evidence="6" id="KW-1133">Transmembrane helix</keyword>
<dbReference type="Pfam" id="PF14008">
    <property type="entry name" value="Metallophos_C"/>
    <property type="match status" value="1"/>
</dbReference>
<feature type="domain" description="Purple acid phosphatase C-terminal" evidence="8">
    <location>
        <begin position="424"/>
        <end position="480"/>
    </location>
</feature>
<keyword evidence="6" id="KW-0472">Membrane</keyword>
<keyword evidence="3" id="KW-0325">Glycoprotein</keyword>
<evidence type="ECO:0000313" key="11">
    <source>
        <dbReference type="Proteomes" id="UP000001396"/>
    </source>
</evidence>
<dbReference type="Gene3D" id="2.60.40.380">
    <property type="entry name" value="Purple acid phosphatase-like, N-terminal"/>
    <property type="match status" value="1"/>
</dbReference>
<evidence type="ECO:0000259" key="7">
    <source>
        <dbReference type="Pfam" id="PF00149"/>
    </source>
</evidence>
<evidence type="ECO:0000256" key="1">
    <source>
        <dbReference type="ARBA" id="ARBA00022729"/>
    </source>
</evidence>
<sequence>RSLAIYNSIIIALAISGLPVDPTTILLISIVDSNSNDVTTTKDIAPRQINLALTYNANDMLVNWITKDEITQPVVYYYIGDCMWDTDSDDEDDSKSSSSSSSSPSSSSASHSKSNSKSNSKAEKKKRNTDIKMTMGTTKTYYPYKGYLHSVKLQHLSSGVGYCYRVGGNFVPTADATSWSKWRSFRTAPNREQPVVFAAFADSGTTGNIVPNIRALAAEDDVNLVLHAGDLSYGLEETKWDVFGDLVEPVTSSKPFMVVPGNWDVKPGGINAFVNRYPMPLVYPTPITSLTKNVTSGEYLVSTQRNLFYSFEYTHAYVIMLSSYDPYEAGSLQYEWFKKQLDRANTMRHQYPWLIVVFHSPMYSSSKGHDGSDLKFRAAMEQLLHEAQVDLAISGHDHCYERSFAVYDGDIIDSNPSLYTSGKGTIHVLAGTAGADQDPWLDRPEWTAHRENSAGYSLIRLTPNLLEFEYTRMNGTIGDSFKIAKDRSGQVGSTHFGLIALVIFLLILIFPICAYTGLPSKIFNLIMLDPYNSRSLTRRQIV</sequence>
<feature type="non-terminal residue" evidence="10">
    <location>
        <position position="1"/>
    </location>
</feature>
<keyword evidence="6" id="KW-0812">Transmembrane</keyword>
<proteinExistence type="inferred from homology"/>
<dbReference type="GeneID" id="31362842"/>
<name>D3BF43_HETP5</name>
<dbReference type="RefSeq" id="XP_020432644.1">
    <property type="nucleotide sequence ID" value="XM_020578196.1"/>
</dbReference>
<reference evidence="10 11" key="1">
    <citation type="journal article" date="2011" name="Genome Res.">
        <title>Phylogeny-wide analysis of social amoeba genomes highlights ancient origins for complex intercellular communication.</title>
        <authorList>
            <person name="Heidel A.J."/>
            <person name="Lawal H.M."/>
            <person name="Felder M."/>
            <person name="Schilde C."/>
            <person name="Helps N.R."/>
            <person name="Tunggal B."/>
            <person name="Rivero F."/>
            <person name="John U."/>
            <person name="Schleicher M."/>
            <person name="Eichinger L."/>
            <person name="Platzer M."/>
            <person name="Noegel A.A."/>
            <person name="Schaap P."/>
            <person name="Gloeckner G."/>
        </authorList>
    </citation>
    <scope>NUCLEOTIDE SEQUENCE [LARGE SCALE GENOMIC DNA]</scope>
    <source>
        <strain evidence="11">ATCC 26659 / Pp 5 / PN500</strain>
    </source>
</reference>
<gene>
    <name evidence="10" type="ORF">PPL_07361</name>
</gene>
<dbReference type="InterPro" id="IPR004843">
    <property type="entry name" value="Calcineurin-like_PHP"/>
</dbReference>
<dbReference type="InterPro" id="IPR025733">
    <property type="entry name" value="PAPs_C"/>
</dbReference>
<dbReference type="Pfam" id="PF00149">
    <property type="entry name" value="Metallophos"/>
    <property type="match status" value="1"/>
</dbReference>
<keyword evidence="11" id="KW-1185">Reference proteome</keyword>
<comment type="similarity">
    <text evidence="4">Belongs to the metallophosphoesterase superfamily. Purple acid phosphatase family.</text>
</comment>
<evidence type="ECO:0000313" key="10">
    <source>
        <dbReference type="EMBL" id="EFA80524.1"/>
    </source>
</evidence>
<dbReference type="SUPFAM" id="SSF56300">
    <property type="entry name" value="Metallo-dependent phosphatases"/>
    <property type="match status" value="1"/>
</dbReference>
<comment type="caution">
    <text evidence="10">The sequence shown here is derived from an EMBL/GenBank/DDBJ whole genome shotgun (WGS) entry which is preliminary data.</text>
</comment>
<dbReference type="SUPFAM" id="SSF49363">
    <property type="entry name" value="Purple acid phosphatase, N-terminal domain"/>
    <property type="match status" value="1"/>
</dbReference>
<dbReference type="InterPro" id="IPR039331">
    <property type="entry name" value="PAPs-like"/>
</dbReference>
<dbReference type="InterPro" id="IPR029052">
    <property type="entry name" value="Metallo-depent_PP-like"/>
</dbReference>
<feature type="domain" description="Calcineurin-like phosphoesterase" evidence="7">
    <location>
        <begin position="213"/>
        <end position="400"/>
    </location>
</feature>
<dbReference type="PANTHER" id="PTHR22953:SF153">
    <property type="entry name" value="PURPLE ACID PHOSPHATASE"/>
    <property type="match status" value="1"/>
</dbReference>
<dbReference type="EMBL" id="ADBJ01000031">
    <property type="protein sequence ID" value="EFA80524.1"/>
    <property type="molecule type" value="Genomic_DNA"/>
</dbReference>
<evidence type="ECO:0000256" key="6">
    <source>
        <dbReference type="SAM" id="Phobius"/>
    </source>
</evidence>
<dbReference type="OMA" id="PGNWDVK"/>
<dbReference type="InterPro" id="IPR041792">
    <property type="entry name" value="MPP_PAP"/>
</dbReference>
<dbReference type="Gene3D" id="3.60.21.10">
    <property type="match status" value="1"/>
</dbReference>
<protein>
    <recommendedName>
        <fullName evidence="4">Purple acid phosphatase</fullName>
        <ecNumber evidence="4">3.1.3.2</ecNumber>
    </recommendedName>
</protein>
<evidence type="ECO:0000256" key="5">
    <source>
        <dbReference type="SAM" id="MobiDB-lite"/>
    </source>
</evidence>
<dbReference type="InterPro" id="IPR008963">
    <property type="entry name" value="Purple_acid_Pase-like_N"/>
</dbReference>
<evidence type="ECO:0000256" key="4">
    <source>
        <dbReference type="RuleBase" id="RU361203"/>
    </source>
</evidence>
<evidence type="ECO:0000256" key="2">
    <source>
        <dbReference type="ARBA" id="ARBA00022801"/>
    </source>
</evidence>
<dbReference type="STRING" id="670386.D3BF43"/>
<dbReference type="AlphaFoldDB" id="D3BF43"/>
<keyword evidence="2 4" id="KW-0378">Hydrolase</keyword>
<dbReference type="EC" id="3.1.3.2" evidence="4"/>